<keyword evidence="1" id="KW-0808">Transferase</keyword>
<sequence length="647" mass="72153">MSPIKPLFNKLFNKREERLPLTPNGVLPEGEYYTLLWGIADSYGGMTTVSLERTSAFAREDNRYVTILTFDPKLDPEERGERLRSQGFLDERVQIRNVWHDLRAWPDAMLQRMAGKQKPDQASASDILEAPAKKRDRRGIKLERRNAEGKLLQRDFYSEQGNIVLSDRLDMKTKGEPAGRRLALFNSNGEVIAQWTSATSMYMAWMDVVLDGKRSYINVDSAFAANLFHRYRRKNVVVTSVLHNNHLARDPKVEGELYRSKFPLFKNIGAYDALITLTQNQRRDLIEIGFPAGNLHRISNPTEDLDGDTEKPRDPRFGATLARLVSVKRVDHSIKAVELAGHDVPGLKLDIYGEGDEHDSLADLIEESDTSATITLKGHDQKAKKVYLDASFSLLTSVFEGQGLVVLESMSAGCIPIVYDIKYGPAEIITDGVDGFLVPPGDVEALAQTVAKVATMSQEELTTMRRAARKRAADFFEPNIVREWGQVLAELPFGAINRAAFTANAESVEFTGATEAEPVGIDPEGSFEVKIKVEATERGEAIDVPELEDLALAWTFRGTKLYRRVPARIEGDTVTATIPMETFARLPKGVVDFSLVFRTGRRLYQPRVAAGNVKLPLDSGRMRAYSTEQDNLSVRLRAVESSDSAAA</sequence>
<comment type="caution">
    <text evidence="5">The sequence shown here is derived from an EMBL/GenBank/DDBJ whole genome shotgun (WGS) entry which is preliminary data.</text>
</comment>
<evidence type="ECO:0000313" key="6">
    <source>
        <dbReference type="Proteomes" id="UP000053528"/>
    </source>
</evidence>
<dbReference type="PANTHER" id="PTHR12526:SF630">
    <property type="entry name" value="GLYCOSYLTRANSFERASE"/>
    <property type="match status" value="1"/>
</dbReference>
<feature type="domain" description="Glycosyl transferase family 1" evidence="3">
    <location>
        <begin position="306"/>
        <end position="471"/>
    </location>
</feature>
<dbReference type="Proteomes" id="UP000053528">
    <property type="component" value="Unassembled WGS sequence"/>
</dbReference>
<evidence type="ECO:0000313" key="4">
    <source>
        <dbReference type="EMBL" id="KGF21327.1"/>
    </source>
</evidence>
<dbReference type="SUPFAM" id="SSF53756">
    <property type="entry name" value="UDP-Glycosyltransferase/glycogen phosphorylase"/>
    <property type="match status" value="1"/>
</dbReference>
<dbReference type="InterPro" id="IPR001296">
    <property type="entry name" value="Glyco_trans_1"/>
</dbReference>
<organism evidence="5 6">
    <name type="scientific">Pseudoglutamicibacter albus DNF00011</name>
    <dbReference type="NCBI Taxonomy" id="1401063"/>
    <lineage>
        <taxon>Bacteria</taxon>
        <taxon>Bacillati</taxon>
        <taxon>Actinomycetota</taxon>
        <taxon>Actinomycetes</taxon>
        <taxon>Micrococcales</taxon>
        <taxon>Micrococcaceae</taxon>
        <taxon>Pseudoglutamicibacter</taxon>
    </lineage>
</organism>
<dbReference type="AlphaFoldDB" id="A0A096AKG8"/>
<reference evidence="5 6" key="1">
    <citation type="submission" date="2014-07" db="EMBL/GenBank/DDBJ databases">
        <authorList>
            <person name="McCorrison J."/>
            <person name="Sanka R."/>
            <person name="Torralba M."/>
            <person name="Gillis M."/>
            <person name="Haft D.H."/>
            <person name="Methe B."/>
            <person name="Sutton G."/>
            <person name="Nelson K.E."/>
        </authorList>
    </citation>
    <scope>NUCLEOTIDE SEQUENCE [LARGE SCALE GENOMIC DNA]</scope>
    <source>
        <strain evidence="5 6">DNF00011</strain>
    </source>
</reference>
<dbReference type="EMBL" id="JRNH01000004">
    <property type="protein sequence ID" value="KGF21489.1"/>
    <property type="molecule type" value="Genomic_DNA"/>
</dbReference>
<protein>
    <recommendedName>
        <fullName evidence="3">Glycosyl transferase family 1 domain-containing protein</fullName>
    </recommendedName>
</protein>
<dbReference type="RefSeq" id="WP_035754516.1">
    <property type="nucleotide sequence ID" value="NZ_JRNH01000004.1"/>
</dbReference>
<evidence type="ECO:0000256" key="2">
    <source>
        <dbReference type="SAM" id="MobiDB-lite"/>
    </source>
</evidence>
<proteinExistence type="predicted"/>
<name>A0A096AKG8_9MICC</name>
<evidence type="ECO:0000256" key="1">
    <source>
        <dbReference type="ARBA" id="ARBA00022679"/>
    </source>
</evidence>
<feature type="region of interest" description="Disordered" evidence="2">
    <location>
        <begin position="113"/>
        <end position="138"/>
    </location>
</feature>
<gene>
    <name evidence="4" type="ORF">HMPREF2128_01050</name>
    <name evidence="5" type="ORF">HMPREF2128_02195</name>
</gene>
<dbReference type="Pfam" id="PF00534">
    <property type="entry name" value="Glycos_transf_1"/>
    <property type="match status" value="1"/>
</dbReference>
<evidence type="ECO:0000313" key="5">
    <source>
        <dbReference type="EMBL" id="KGF21489.1"/>
    </source>
</evidence>
<dbReference type="GO" id="GO:0016757">
    <property type="term" value="F:glycosyltransferase activity"/>
    <property type="evidence" value="ECO:0007669"/>
    <property type="project" value="InterPro"/>
</dbReference>
<dbReference type="PANTHER" id="PTHR12526">
    <property type="entry name" value="GLYCOSYLTRANSFERASE"/>
    <property type="match status" value="1"/>
</dbReference>
<dbReference type="Gene3D" id="3.40.50.2000">
    <property type="entry name" value="Glycogen Phosphorylase B"/>
    <property type="match status" value="3"/>
</dbReference>
<dbReference type="EMBL" id="JRNH01000004">
    <property type="protein sequence ID" value="KGF21327.1"/>
    <property type="molecule type" value="Genomic_DNA"/>
</dbReference>
<evidence type="ECO:0000259" key="3">
    <source>
        <dbReference type="Pfam" id="PF00534"/>
    </source>
</evidence>
<accession>A0A096AKG8</accession>